<dbReference type="InterPro" id="IPR036390">
    <property type="entry name" value="WH_DNA-bd_sf"/>
</dbReference>
<dbReference type="SUPFAM" id="SSF46785">
    <property type="entry name" value="Winged helix' DNA-binding domain"/>
    <property type="match status" value="1"/>
</dbReference>
<accession>A0A4S8F9W4</accession>
<dbReference type="SMART" id="SM00345">
    <property type="entry name" value="HTH_GNTR"/>
    <property type="match status" value="1"/>
</dbReference>
<dbReference type="Pfam" id="PF07729">
    <property type="entry name" value="FCD"/>
    <property type="match status" value="1"/>
</dbReference>
<keyword evidence="2" id="KW-0238">DNA-binding</keyword>
<dbReference type="PANTHER" id="PTHR43537:SF51">
    <property type="entry name" value="HTH-TYPE TRANSCRIPTIONAL REGULATOR LGOR-RELATED"/>
    <property type="match status" value="1"/>
</dbReference>
<name>A0A4S8F9W4_9BURK</name>
<sequence length="226" mass="25366">MRTSAVQHVLDILKKEIQTAYKPGDILPNERELAERFGVGRNTVREAVIFLEAYQLVEKTQRGARVREPSFEPMFHIFDDSFGASTKTTQDVLNFRRIVEFGCLSAIVAHATEDDFAAMDAANDRMDAALTVREAAQADHDFHAALLHSARNEVFSQLYKVMSQTLIYYLEIGKANSAHNAIASTQHRAIVQALRDRSVAEAQSALRAHFMHSECVRESESATLQK</sequence>
<dbReference type="RefSeq" id="WP_136572623.1">
    <property type="nucleotide sequence ID" value="NZ_STFG01000003.1"/>
</dbReference>
<gene>
    <name evidence="5" type="ORF">E9531_04850</name>
</gene>
<feature type="domain" description="HTH gntR-type" evidence="4">
    <location>
        <begin position="3"/>
        <end position="69"/>
    </location>
</feature>
<dbReference type="Proteomes" id="UP000308917">
    <property type="component" value="Unassembled WGS sequence"/>
</dbReference>
<organism evidence="5 6">
    <name type="scientific">Lampropedia puyangensis</name>
    <dbReference type="NCBI Taxonomy" id="1330072"/>
    <lineage>
        <taxon>Bacteria</taxon>
        <taxon>Pseudomonadati</taxon>
        <taxon>Pseudomonadota</taxon>
        <taxon>Betaproteobacteria</taxon>
        <taxon>Burkholderiales</taxon>
        <taxon>Comamonadaceae</taxon>
        <taxon>Lampropedia</taxon>
    </lineage>
</organism>
<dbReference type="PANTHER" id="PTHR43537">
    <property type="entry name" value="TRANSCRIPTIONAL REGULATOR, GNTR FAMILY"/>
    <property type="match status" value="1"/>
</dbReference>
<dbReference type="Pfam" id="PF00392">
    <property type="entry name" value="GntR"/>
    <property type="match status" value="1"/>
</dbReference>
<dbReference type="Gene3D" id="1.10.10.10">
    <property type="entry name" value="Winged helix-like DNA-binding domain superfamily/Winged helix DNA-binding domain"/>
    <property type="match status" value="1"/>
</dbReference>
<dbReference type="AlphaFoldDB" id="A0A4S8F9W4"/>
<dbReference type="SMART" id="SM00895">
    <property type="entry name" value="FCD"/>
    <property type="match status" value="1"/>
</dbReference>
<dbReference type="EMBL" id="STFG01000003">
    <property type="protein sequence ID" value="THU04057.1"/>
    <property type="molecule type" value="Genomic_DNA"/>
</dbReference>
<reference evidence="5 6" key="1">
    <citation type="journal article" date="2015" name="Antonie Van Leeuwenhoek">
        <title>Lampropedia puyangensis sp. nov., isolated from symptomatic bark of Populus ? euramericana canker and emended description of Lampropedia hyalina (Ehrenberg 1832) Lee et al. 2004.</title>
        <authorList>
            <person name="Li Y."/>
            <person name="Wang T."/>
            <person name="Piao C.G."/>
            <person name="Wang L.F."/>
            <person name="Tian G.Z."/>
            <person name="Zhu T.H."/>
            <person name="Guo M.W."/>
        </authorList>
    </citation>
    <scope>NUCLEOTIDE SEQUENCE [LARGE SCALE GENOMIC DNA]</scope>
    <source>
        <strain evidence="5 6">2-bin</strain>
    </source>
</reference>
<dbReference type="InterPro" id="IPR000524">
    <property type="entry name" value="Tscrpt_reg_HTH_GntR"/>
</dbReference>
<dbReference type="InterPro" id="IPR011711">
    <property type="entry name" value="GntR_C"/>
</dbReference>
<protein>
    <submittedName>
        <fullName evidence="5">FadR family transcriptional regulator</fullName>
    </submittedName>
</protein>
<evidence type="ECO:0000256" key="1">
    <source>
        <dbReference type="ARBA" id="ARBA00023015"/>
    </source>
</evidence>
<dbReference type="GO" id="GO:0003700">
    <property type="term" value="F:DNA-binding transcription factor activity"/>
    <property type="evidence" value="ECO:0007669"/>
    <property type="project" value="InterPro"/>
</dbReference>
<dbReference type="InterPro" id="IPR036388">
    <property type="entry name" value="WH-like_DNA-bd_sf"/>
</dbReference>
<proteinExistence type="predicted"/>
<dbReference type="InterPro" id="IPR008920">
    <property type="entry name" value="TF_FadR/GntR_C"/>
</dbReference>
<dbReference type="PROSITE" id="PS50949">
    <property type="entry name" value="HTH_GNTR"/>
    <property type="match status" value="1"/>
</dbReference>
<evidence type="ECO:0000256" key="3">
    <source>
        <dbReference type="ARBA" id="ARBA00023163"/>
    </source>
</evidence>
<dbReference type="CDD" id="cd07377">
    <property type="entry name" value="WHTH_GntR"/>
    <property type="match status" value="1"/>
</dbReference>
<keyword evidence="1" id="KW-0805">Transcription regulation</keyword>
<comment type="caution">
    <text evidence="5">The sequence shown here is derived from an EMBL/GenBank/DDBJ whole genome shotgun (WGS) entry which is preliminary data.</text>
</comment>
<keyword evidence="3" id="KW-0804">Transcription</keyword>
<evidence type="ECO:0000259" key="4">
    <source>
        <dbReference type="PROSITE" id="PS50949"/>
    </source>
</evidence>
<evidence type="ECO:0000313" key="5">
    <source>
        <dbReference type="EMBL" id="THU04057.1"/>
    </source>
</evidence>
<dbReference type="PRINTS" id="PR00035">
    <property type="entry name" value="HTHGNTR"/>
</dbReference>
<dbReference type="OrthoDB" id="5296437at2"/>
<dbReference type="SUPFAM" id="SSF48008">
    <property type="entry name" value="GntR ligand-binding domain-like"/>
    <property type="match status" value="1"/>
</dbReference>
<dbReference type="GO" id="GO:0003677">
    <property type="term" value="F:DNA binding"/>
    <property type="evidence" value="ECO:0007669"/>
    <property type="project" value="UniProtKB-KW"/>
</dbReference>
<keyword evidence="6" id="KW-1185">Reference proteome</keyword>
<evidence type="ECO:0000256" key="2">
    <source>
        <dbReference type="ARBA" id="ARBA00023125"/>
    </source>
</evidence>
<dbReference type="Gene3D" id="1.20.120.530">
    <property type="entry name" value="GntR ligand-binding domain-like"/>
    <property type="match status" value="1"/>
</dbReference>
<evidence type="ECO:0000313" key="6">
    <source>
        <dbReference type="Proteomes" id="UP000308917"/>
    </source>
</evidence>